<feature type="compositionally biased region" description="Acidic residues" evidence="3">
    <location>
        <begin position="396"/>
        <end position="406"/>
    </location>
</feature>
<dbReference type="Pfam" id="PF04886">
    <property type="entry name" value="PT"/>
    <property type="match status" value="1"/>
</dbReference>
<feature type="compositionally biased region" description="Low complexity" evidence="3">
    <location>
        <begin position="434"/>
        <end position="452"/>
    </location>
</feature>
<dbReference type="Gene3D" id="2.60.40.10">
    <property type="entry name" value="Immunoglobulins"/>
    <property type="match status" value="1"/>
</dbReference>
<evidence type="ECO:0000256" key="3">
    <source>
        <dbReference type="SAM" id="MobiDB-lite"/>
    </source>
</evidence>
<evidence type="ECO:0000256" key="1">
    <source>
        <dbReference type="ARBA" id="ARBA00022729"/>
    </source>
</evidence>
<feature type="compositionally biased region" description="Gly residues" evidence="3">
    <location>
        <begin position="416"/>
        <end position="433"/>
    </location>
</feature>
<dbReference type="Proteomes" id="UP000270471">
    <property type="component" value="Unassembled WGS sequence"/>
</dbReference>
<name>A0A3M0IN62_9ACTN</name>
<gene>
    <name evidence="7" type="ORF">CTZ28_01995</name>
</gene>
<dbReference type="InterPro" id="IPR006970">
    <property type="entry name" value="PT"/>
</dbReference>
<evidence type="ECO:0000256" key="2">
    <source>
        <dbReference type="ARBA" id="ARBA00022737"/>
    </source>
</evidence>
<keyword evidence="1 5" id="KW-0732">Signal</keyword>
<dbReference type="GO" id="GO:0005975">
    <property type="term" value="P:carbohydrate metabolic process"/>
    <property type="evidence" value="ECO:0007669"/>
    <property type="project" value="UniProtKB-ARBA"/>
</dbReference>
<reference evidence="7 8" key="1">
    <citation type="submission" date="2017-11" db="EMBL/GenBank/DDBJ databases">
        <title>Draft genome of actinobacteria isolated from guarana (Paullinia cupana (Mart.) Ducke.</title>
        <authorList>
            <person name="Siqueira K.A."/>
            <person name="Liotti R.G."/>
            <person name="Mendes T.A.O."/>
            <person name="Soares M.A."/>
        </authorList>
    </citation>
    <scope>NUCLEOTIDE SEQUENCE [LARGE SCALE GENOMIC DNA]</scope>
    <source>
        <strain evidence="7 8">193</strain>
    </source>
</reference>
<dbReference type="EMBL" id="PENI01000001">
    <property type="protein sequence ID" value="RMB87749.1"/>
    <property type="molecule type" value="Genomic_DNA"/>
</dbReference>
<keyword evidence="2" id="KW-0677">Repeat</keyword>
<dbReference type="InterPro" id="IPR013783">
    <property type="entry name" value="Ig-like_fold"/>
</dbReference>
<evidence type="ECO:0000313" key="7">
    <source>
        <dbReference type="EMBL" id="RMB87749.1"/>
    </source>
</evidence>
<accession>A0A3M0IN62</accession>
<keyword evidence="4" id="KW-1133">Transmembrane helix</keyword>
<dbReference type="InterPro" id="IPR032109">
    <property type="entry name" value="Big_3_5"/>
</dbReference>
<keyword evidence="4" id="KW-0472">Membrane</keyword>
<feature type="transmembrane region" description="Helical" evidence="4">
    <location>
        <begin position="455"/>
        <end position="474"/>
    </location>
</feature>
<feature type="domain" description="Bacterial Ig-like" evidence="6">
    <location>
        <begin position="197"/>
        <end position="276"/>
    </location>
</feature>
<dbReference type="Pfam" id="PF16640">
    <property type="entry name" value="Big_3_5"/>
    <property type="match status" value="1"/>
</dbReference>
<evidence type="ECO:0000256" key="4">
    <source>
        <dbReference type="SAM" id="Phobius"/>
    </source>
</evidence>
<protein>
    <recommendedName>
        <fullName evidence="6">Bacterial Ig-like domain-containing protein</fullName>
    </recommendedName>
</protein>
<organism evidence="7 8">
    <name type="scientific">Streptomyces shenzhenensis</name>
    <dbReference type="NCBI Taxonomy" id="943815"/>
    <lineage>
        <taxon>Bacteria</taxon>
        <taxon>Bacillati</taxon>
        <taxon>Actinomycetota</taxon>
        <taxon>Actinomycetes</taxon>
        <taxon>Kitasatosporales</taxon>
        <taxon>Streptomycetaceae</taxon>
        <taxon>Streptomyces</taxon>
    </lineage>
</organism>
<sequence>MRVLHPFRRVAAVLAVCAALAMGVVGLVASQSQPARAAEAGTFTITPDSGSLSDPQPFAGSIELPAACPADVLDPLTFDSVLNLSVVKEGSAPRLALWGITDAAPYHGPTSTVSLAAADNPGMEVRNLSDYITGDGTYELRVDCVDQYSYLPPDSYGLPSHYWTQKITVSGDTWVVGEGAATTSVALDSGGASRFEPDQEIKLTATITPAEATGTVTFLEGETPLGSGPVTVSGGKAALTTSTLPEGRHELTARFTSANAGQWASSQSTPIPVTVAKPTVEIQDENGKRLTGTPGPELQRGQTVKVLVRGCEAGTSYSMALSNRDESFPGATADANGVVTWNSLTVPDDMVAGTSSWNFSPACNYLTGETASQATFTVAEPSDSPSDNPSDKPTDEPTDGPTDEPTADPTGDSAGTSGGGSTSGGDSGGGSTSGGSSTSGGASPSGGLASTGSQIALFSGVGAVVLTAAGIAFVRYGRRNGLLSFGEPRS</sequence>
<feature type="region of interest" description="Disordered" evidence="3">
    <location>
        <begin position="377"/>
        <end position="452"/>
    </location>
</feature>
<feature type="chain" id="PRO_5017948272" description="Bacterial Ig-like domain-containing protein" evidence="5">
    <location>
        <begin position="38"/>
        <end position="490"/>
    </location>
</feature>
<feature type="signal peptide" evidence="5">
    <location>
        <begin position="1"/>
        <end position="37"/>
    </location>
</feature>
<evidence type="ECO:0000313" key="8">
    <source>
        <dbReference type="Proteomes" id="UP000270471"/>
    </source>
</evidence>
<dbReference type="AlphaFoldDB" id="A0A3M0IN62"/>
<evidence type="ECO:0000259" key="6">
    <source>
        <dbReference type="Pfam" id="PF16640"/>
    </source>
</evidence>
<keyword evidence="8" id="KW-1185">Reference proteome</keyword>
<comment type="caution">
    <text evidence="7">The sequence shown here is derived from an EMBL/GenBank/DDBJ whole genome shotgun (WGS) entry which is preliminary data.</text>
</comment>
<evidence type="ECO:0000256" key="5">
    <source>
        <dbReference type="SAM" id="SignalP"/>
    </source>
</evidence>
<proteinExistence type="predicted"/>
<keyword evidence="4" id="KW-0812">Transmembrane</keyword>
<dbReference type="OrthoDB" id="4135510at2"/>